<dbReference type="Proteomes" id="UP000198995">
    <property type="component" value="Unassembled WGS sequence"/>
</dbReference>
<sequence length="290" mass="31158">MPAETNLQSRSDFTAEQVLNIDFVEQFGLKLNSLTELLGLERKLPMTAGSVIKTYKSTVTLAGGEVAPGEIIPLSKVDKKPDKSYELAWDKRRKAVPAELIQDVGFDEAVQQTDAKFVREIQKGVRDKLLGQLKSGTGGVTGKGLQATMAQAWGGVTKAFEEDDVTVIGFVSTDDIADYLGTAQISTQTAFGMSYMENFLNFKVVFAHPLIPKGTLYATAAQNLVLAYATMAGALSSTFDLTTDSTGLIGVTHDVNKQRLTCETIAMYGIVLFAENLNGVIKGTISAIGV</sequence>
<dbReference type="EMBL" id="FNAF01000001">
    <property type="protein sequence ID" value="SDD06175.1"/>
    <property type="molecule type" value="Genomic_DNA"/>
</dbReference>
<protein>
    <submittedName>
        <fullName evidence="1">Uncharacterized protein</fullName>
    </submittedName>
</protein>
<proteinExistence type="predicted"/>
<evidence type="ECO:0000313" key="1">
    <source>
        <dbReference type="EMBL" id="SDD06175.1"/>
    </source>
</evidence>
<dbReference type="AlphaFoldDB" id="A0A1G6RQA6"/>
<dbReference type="OrthoDB" id="2177420at2"/>
<reference evidence="1 2" key="1">
    <citation type="submission" date="2016-10" db="EMBL/GenBank/DDBJ databases">
        <authorList>
            <person name="de Groot N.N."/>
        </authorList>
    </citation>
    <scope>NUCLEOTIDE SEQUENCE [LARGE SCALE GENOMIC DNA]</scope>
    <source>
        <strain evidence="1 2">DSM 20475</strain>
    </source>
</reference>
<organism evidence="1 2">
    <name type="scientific">Peptococcus niger</name>
    <dbReference type="NCBI Taxonomy" id="2741"/>
    <lineage>
        <taxon>Bacteria</taxon>
        <taxon>Bacillati</taxon>
        <taxon>Bacillota</taxon>
        <taxon>Clostridia</taxon>
        <taxon>Eubacteriales</taxon>
        <taxon>Peptococcaceae</taxon>
        <taxon>Peptococcus</taxon>
    </lineage>
</organism>
<keyword evidence="2" id="KW-1185">Reference proteome</keyword>
<evidence type="ECO:0000313" key="2">
    <source>
        <dbReference type="Proteomes" id="UP000198995"/>
    </source>
</evidence>
<gene>
    <name evidence="1" type="ORF">SAMN04489866_10176</name>
</gene>
<dbReference type="RefSeq" id="WP_091790777.1">
    <property type="nucleotide sequence ID" value="NZ_FNAF01000001.1"/>
</dbReference>
<dbReference type="STRING" id="2741.SAMN04489866_10176"/>
<name>A0A1G6RQA6_PEPNI</name>
<accession>A0A1G6RQA6</accession>